<evidence type="ECO:0000259" key="2">
    <source>
        <dbReference type="Pfam" id="PF02657"/>
    </source>
</evidence>
<dbReference type="RefSeq" id="WP_102894929.1">
    <property type="nucleotide sequence ID" value="NZ_JAMOHU010000006.1"/>
</dbReference>
<dbReference type="EMBL" id="POUT01000008">
    <property type="protein sequence ID" value="PNG08773.1"/>
    <property type="molecule type" value="Genomic_DNA"/>
</dbReference>
<dbReference type="Proteomes" id="UP000236023">
    <property type="component" value="Unassembled WGS sequence"/>
</dbReference>
<dbReference type="PANTHER" id="PTHR43597">
    <property type="entry name" value="SULFUR ACCEPTOR PROTEIN CSDE"/>
    <property type="match status" value="1"/>
</dbReference>
<sequence>MNELPQVAREALAAFDQAPGWEQRARLLMQWGERLEPVADDERSDANLVAGCESRVWLLGEQEGGRWHFRATSDARLLRGLLAVLLARVDGLDAGTLAAVDVADWFARLGLSRQLSPSRSNGMNAVLQRMQELTGQR</sequence>
<dbReference type="SUPFAM" id="SSF82649">
    <property type="entry name" value="SufE/NifU"/>
    <property type="match status" value="1"/>
</dbReference>
<dbReference type="Pfam" id="PF02657">
    <property type="entry name" value="SufE"/>
    <property type="match status" value="1"/>
</dbReference>
<reference evidence="3 4" key="1">
    <citation type="submission" date="2018-01" db="EMBL/GenBank/DDBJ databases">
        <title>Denitrification phenotypes of diverse strains of Pseudomonas stutzeri.</title>
        <authorList>
            <person name="Milligan D.A."/>
            <person name="Bergaust L."/>
            <person name="Bakken L.R."/>
            <person name="Frostegard A."/>
        </authorList>
    </citation>
    <scope>NUCLEOTIDE SEQUENCE [LARGE SCALE GENOMIC DNA]</scope>
    <source>
        <strain evidence="3 4">24a75</strain>
    </source>
</reference>
<evidence type="ECO:0000313" key="4">
    <source>
        <dbReference type="Proteomes" id="UP000236023"/>
    </source>
</evidence>
<dbReference type="PANTHER" id="PTHR43597:SF5">
    <property type="entry name" value="SUFE-LIKE PROTEIN 2, CHLOROPLASTIC"/>
    <property type="match status" value="1"/>
</dbReference>
<evidence type="ECO:0000313" key="3">
    <source>
        <dbReference type="EMBL" id="PNG08773.1"/>
    </source>
</evidence>
<gene>
    <name evidence="3" type="ORF">CXK94_14760</name>
</gene>
<dbReference type="AlphaFoldDB" id="A0A2N8T233"/>
<organism evidence="3 4">
    <name type="scientific">Stutzerimonas stutzeri</name>
    <name type="common">Pseudomonas stutzeri</name>
    <dbReference type="NCBI Taxonomy" id="316"/>
    <lineage>
        <taxon>Bacteria</taxon>
        <taxon>Pseudomonadati</taxon>
        <taxon>Pseudomonadota</taxon>
        <taxon>Gammaproteobacteria</taxon>
        <taxon>Pseudomonadales</taxon>
        <taxon>Pseudomonadaceae</taxon>
        <taxon>Stutzerimonas</taxon>
    </lineage>
</organism>
<comment type="caution">
    <text evidence="3">The sequence shown here is derived from an EMBL/GenBank/DDBJ whole genome shotgun (WGS) entry which is preliminary data.</text>
</comment>
<protein>
    <submittedName>
        <fullName evidence="3">Fe-S metabolism protein SufE</fullName>
    </submittedName>
</protein>
<feature type="domain" description="Fe-S metabolism associated" evidence="2">
    <location>
        <begin position="14"/>
        <end position="132"/>
    </location>
</feature>
<accession>A0A2N8T233</accession>
<evidence type="ECO:0000256" key="1">
    <source>
        <dbReference type="ARBA" id="ARBA00010282"/>
    </source>
</evidence>
<proteinExistence type="inferred from homology"/>
<dbReference type="InterPro" id="IPR003808">
    <property type="entry name" value="Fe-S_metab-assoc_dom"/>
</dbReference>
<name>A0A2N8T233_STUST</name>
<dbReference type="Gene3D" id="3.90.1010.10">
    <property type="match status" value="1"/>
</dbReference>
<comment type="similarity">
    <text evidence="1">Belongs to the SufE family.</text>
</comment>